<dbReference type="RefSeq" id="WP_006861614.1">
    <property type="nucleotide sequence ID" value="NZ_ACCL02000007.1"/>
</dbReference>
<evidence type="ECO:0000259" key="1">
    <source>
        <dbReference type="Pfam" id="PF13472"/>
    </source>
</evidence>
<protein>
    <recommendedName>
        <fullName evidence="1">SGNH hydrolase-type esterase domain-containing protein</fullName>
    </recommendedName>
</protein>
<organism evidence="2 3">
    <name type="scientific">Marvinbryantia formatexigens DSM 14469</name>
    <dbReference type="NCBI Taxonomy" id="478749"/>
    <lineage>
        <taxon>Bacteria</taxon>
        <taxon>Bacillati</taxon>
        <taxon>Bacillota</taxon>
        <taxon>Clostridia</taxon>
        <taxon>Lachnospirales</taxon>
        <taxon>Lachnospiraceae</taxon>
        <taxon>Marvinbryantia</taxon>
    </lineage>
</organism>
<dbReference type="Pfam" id="PF13472">
    <property type="entry name" value="Lipase_GDSL_2"/>
    <property type="match status" value="1"/>
</dbReference>
<dbReference type="AlphaFoldDB" id="C6LDX2"/>
<dbReference type="Proteomes" id="UP000005561">
    <property type="component" value="Unassembled WGS sequence"/>
</dbReference>
<dbReference type="eggNOG" id="COG2755">
    <property type="taxonomic scope" value="Bacteria"/>
</dbReference>
<keyword evidence="3" id="KW-1185">Reference proteome</keyword>
<accession>C6LDX2</accession>
<evidence type="ECO:0000313" key="2">
    <source>
        <dbReference type="EMBL" id="EET61176.1"/>
    </source>
</evidence>
<dbReference type="InterPro" id="IPR013830">
    <property type="entry name" value="SGNH_hydro"/>
</dbReference>
<name>C6LDX2_9FIRM</name>
<dbReference type="InterPro" id="IPR036514">
    <property type="entry name" value="SGNH_hydro_sf"/>
</dbReference>
<dbReference type="EMBL" id="ACCL02000007">
    <property type="protein sequence ID" value="EET61176.1"/>
    <property type="molecule type" value="Genomic_DNA"/>
</dbReference>
<dbReference type="STRING" id="168384.SAMN05660368_01136"/>
<dbReference type="OrthoDB" id="2394030at2"/>
<dbReference type="CDD" id="cd00229">
    <property type="entry name" value="SGNH_hydrolase"/>
    <property type="match status" value="1"/>
</dbReference>
<proteinExistence type="predicted"/>
<reference evidence="2" key="1">
    <citation type="submission" date="2009-07" db="EMBL/GenBank/DDBJ databases">
        <authorList>
            <person name="Weinstock G."/>
            <person name="Sodergren E."/>
            <person name="Clifton S."/>
            <person name="Fulton L."/>
            <person name="Fulton B."/>
            <person name="Courtney L."/>
            <person name="Fronick C."/>
            <person name="Harrison M."/>
            <person name="Strong C."/>
            <person name="Farmer C."/>
            <person name="Delahaunty K."/>
            <person name="Markovic C."/>
            <person name="Hall O."/>
            <person name="Minx P."/>
            <person name="Tomlinson C."/>
            <person name="Mitreva M."/>
            <person name="Nelson J."/>
            <person name="Hou S."/>
            <person name="Wollam A."/>
            <person name="Pepin K.H."/>
            <person name="Johnson M."/>
            <person name="Bhonagiri V."/>
            <person name="Nash W.E."/>
            <person name="Warren W."/>
            <person name="Chinwalla A."/>
            <person name="Mardis E.R."/>
            <person name="Wilson R.K."/>
        </authorList>
    </citation>
    <scope>NUCLEOTIDE SEQUENCE [LARGE SCALE GENOMIC DNA]</scope>
    <source>
        <strain evidence="2">DSM 14469</strain>
    </source>
</reference>
<feature type="domain" description="SGNH hydrolase-type esterase" evidence="1">
    <location>
        <begin position="60"/>
        <end position="237"/>
    </location>
</feature>
<evidence type="ECO:0000313" key="3">
    <source>
        <dbReference type="Proteomes" id="UP000005561"/>
    </source>
</evidence>
<comment type="caution">
    <text evidence="2">The sequence shown here is derived from an EMBL/GenBank/DDBJ whole genome shotgun (WGS) entry which is preliminary data.</text>
</comment>
<gene>
    <name evidence="2" type="ORF">BRYFOR_06821</name>
</gene>
<sequence length="255" mass="29020">MKKKKLTLIILSIAVLFMTVSGIYLSVVKKPAADRNNQEKEPVLAEEQKESPLYGKRIIFLGSSVTYGEAADGYSFVDYLEEKDGIKAVKEAVSGTTLTDSGGDSYVQRMKNNIDKDMEADAFVCQLSTNDATQRMPLGEIADTKELEDFDTGTVTGAIEYIIGYASETWDCPVIFYTNSKFGHKGYEEMIDVMTDIQKKWNIGFIDMYNDTEFNDISDEQKKEYMADYIHPTRQGYIQWWAPYIEDYLITYLAE</sequence>
<dbReference type="Gene3D" id="3.40.50.1110">
    <property type="entry name" value="SGNH hydrolase"/>
    <property type="match status" value="1"/>
</dbReference>
<dbReference type="SUPFAM" id="SSF52266">
    <property type="entry name" value="SGNH hydrolase"/>
    <property type="match status" value="1"/>
</dbReference>